<keyword evidence="6" id="KW-0539">Nucleus</keyword>
<comment type="similarity">
    <text evidence="2">Belongs to the TMEM201 family.</text>
</comment>
<evidence type="ECO:0000313" key="11">
    <source>
        <dbReference type="Proteomes" id="UP000694569"/>
    </source>
</evidence>
<evidence type="ECO:0000256" key="7">
    <source>
        <dbReference type="SAM" id="Phobius"/>
    </source>
</evidence>
<dbReference type="GO" id="GO:0030473">
    <property type="term" value="P:nuclear migration along microtubule"/>
    <property type="evidence" value="ECO:0007669"/>
    <property type="project" value="TreeGrafter"/>
</dbReference>
<evidence type="ECO:0000259" key="9">
    <source>
        <dbReference type="Pfam" id="PF10476"/>
    </source>
</evidence>
<feature type="transmembrane region" description="Helical" evidence="7">
    <location>
        <begin position="318"/>
        <end position="339"/>
    </location>
</feature>
<reference evidence="10" key="2">
    <citation type="submission" date="2025-09" db="UniProtKB">
        <authorList>
            <consortium name="Ensembl"/>
        </authorList>
    </citation>
    <scope>IDENTIFICATION</scope>
</reference>
<feature type="domain" description="Ima1 N-terminal" evidence="8">
    <location>
        <begin position="5"/>
        <end position="131"/>
    </location>
</feature>
<proteinExistence type="inferred from homology"/>
<evidence type="ECO:0000256" key="1">
    <source>
        <dbReference type="ARBA" id="ARBA00004473"/>
    </source>
</evidence>
<dbReference type="Ensembl" id="ENSLLET00000021840.1">
    <property type="protein sequence ID" value="ENSLLEP00000021025.1"/>
    <property type="gene ID" value="ENSLLEG00000013208.1"/>
</dbReference>
<evidence type="ECO:0000256" key="5">
    <source>
        <dbReference type="ARBA" id="ARBA00023136"/>
    </source>
</evidence>
<dbReference type="GO" id="GO:0051015">
    <property type="term" value="F:actin filament binding"/>
    <property type="evidence" value="ECO:0007669"/>
    <property type="project" value="TreeGrafter"/>
</dbReference>
<reference evidence="10" key="1">
    <citation type="submission" date="2025-08" db="UniProtKB">
        <authorList>
            <consortium name="Ensembl"/>
        </authorList>
    </citation>
    <scope>IDENTIFICATION</scope>
</reference>
<dbReference type="PANTHER" id="PTHR28646:SF1">
    <property type="entry name" value="TRANSMEMBRANE PROTEIN 201"/>
    <property type="match status" value="1"/>
</dbReference>
<evidence type="ECO:0000256" key="3">
    <source>
        <dbReference type="ARBA" id="ARBA00022692"/>
    </source>
</evidence>
<dbReference type="Pfam" id="PF10476">
    <property type="entry name" value="DUF2448"/>
    <property type="match status" value="1"/>
</dbReference>
<dbReference type="InterPro" id="IPR040041">
    <property type="entry name" value="TMEM201"/>
</dbReference>
<evidence type="ECO:0000256" key="4">
    <source>
        <dbReference type="ARBA" id="ARBA00022989"/>
    </source>
</evidence>
<comment type="subcellular location">
    <subcellularLocation>
        <location evidence="1">Nucleus inner membrane</location>
        <topology evidence="1">Multi-pass membrane protein</topology>
    </subcellularLocation>
</comment>
<evidence type="ECO:0000313" key="10">
    <source>
        <dbReference type="Ensembl" id="ENSLLEP00000021025.1"/>
    </source>
</evidence>
<keyword evidence="5 7" id="KW-0472">Membrane</keyword>
<feature type="transmembrane region" description="Helical" evidence="7">
    <location>
        <begin position="286"/>
        <end position="306"/>
    </location>
</feature>
<protein>
    <recommendedName>
        <fullName evidence="12">Transmembrane protein 201</fullName>
    </recommendedName>
</protein>
<keyword evidence="3 7" id="KW-0812">Transmembrane</keyword>
<sequence>SHLDVNCWFCNQNTVVPYGNRNCWDCPNCEQYNGFQENGDYNKPIPAQHSEHLNHVVSGSSRIPDMIKPQQWVNCQMLLCKKCNNNQTTKIKQLSSFEARDEVGIYDEEIEVYKHHLEQTYKLCRPCQAAVEYYIKHQNRQLRALLLDHHLKRRELNKYNIQSFGSSSSRAPLHVIILRFLAFLSCTFLLSLAVLGSGDLFSSIQETVNSSLAQPPNQSRVTFEHVGDRTFWIKLLDVVPHETFEKLNVAWRYGQTHQIEMVLLGLAACIFAIILAGRVRLRRVDAFASFLWLLVACLYLSERYLVTESFSWLDTVKLGTTTLCCLAGFTSAFATRKAAVQQKPRPRRSEPDSLRSLIFPSSPHFGTATGGSGMSDFLSPLLSVPPGLLQLINQRMHRSKSKEYQYSLPGRLSKVLSLGTIPTFSRTGNGTTKASRGGGNYSCQEKKSKLDMSQNSWHPSLNIWLHTLWEKITEISGFLTINKLLTPLTQNFGPRFLCKLLQVSYLSTGVQWDLDLDSLLATSELSSALLPSISGCFFDICLGSLSCWKTQDLGRKPSFLTLGSTVRPKIL</sequence>
<organism evidence="10 11">
    <name type="scientific">Leptobrachium leishanense</name>
    <name type="common">Leishan spiny toad</name>
    <dbReference type="NCBI Taxonomy" id="445787"/>
    <lineage>
        <taxon>Eukaryota</taxon>
        <taxon>Metazoa</taxon>
        <taxon>Chordata</taxon>
        <taxon>Craniata</taxon>
        <taxon>Vertebrata</taxon>
        <taxon>Euteleostomi</taxon>
        <taxon>Amphibia</taxon>
        <taxon>Batrachia</taxon>
        <taxon>Anura</taxon>
        <taxon>Pelobatoidea</taxon>
        <taxon>Megophryidae</taxon>
        <taxon>Leptobrachium</taxon>
    </lineage>
</organism>
<evidence type="ECO:0000256" key="6">
    <source>
        <dbReference type="ARBA" id="ARBA00023242"/>
    </source>
</evidence>
<feature type="transmembrane region" description="Helical" evidence="7">
    <location>
        <begin position="261"/>
        <end position="279"/>
    </location>
</feature>
<dbReference type="Proteomes" id="UP000694569">
    <property type="component" value="Unplaced"/>
</dbReference>
<dbReference type="AlphaFoldDB" id="A0A8C5N385"/>
<dbReference type="Pfam" id="PF09779">
    <property type="entry name" value="Ima1_N"/>
    <property type="match status" value="1"/>
</dbReference>
<evidence type="ECO:0008006" key="12">
    <source>
        <dbReference type="Google" id="ProtNLM"/>
    </source>
</evidence>
<name>A0A8C5N385_9ANUR</name>
<keyword evidence="4 7" id="KW-1133">Transmembrane helix</keyword>
<dbReference type="PANTHER" id="PTHR28646">
    <property type="entry name" value="TRANSMEMBRANE PROTEIN 201"/>
    <property type="match status" value="1"/>
</dbReference>
<evidence type="ECO:0000256" key="2">
    <source>
        <dbReference type="ARBA" id="ARBA00007600"/>
    </source>
</evidence>
<feature type="transmembrane region" description="Helical" evidence="7">
    <location>
        <begin position="176"/>
        <end position="195"/>
    </location>
</feature>
<feature type="domain" description="Transmembrane protein 201 C-terminal" evidence="9">
    <location>
        <begin position="151"/>
        <end position="349"/>
    </location>
</feature>
<dbReference type="InterPro" id="IPR018617">
    <property type="entry name" value="Ima1_N"/>
</dbReference>
<accession>A0A8C5N385</accession>
<dbReference type="GeneTree" id="ENSGT00940000164281"/>
<keyword evidence="11" id="KW-1185">Reference proteome</keyword>
<evidence type="ECO:0000259" key="8">
    <source>
        <dbReference type="Pfam" id="PF09779"/>
    </source>
</evidence>
<dbReference type="OrthoDB" id="5966927at2759"/>
<dbReference type="InterPro" id="IPR018861">
    <property type="entry name" value="TMEM201_C"/>
</dbReference>
<dbReference type="GO" id="GO:0005521">
    <property type="term" value="F:lamin binding"/>
    <property type="evidence" value="ECO:0007669"/>
    <property type="project" value="TreeGrafter"/>
</dbReference>
<dbReference type="GO" id="GO:0005637">
    <property type="term" value="C:nuclear inner membrane"/>
    <property type="evidence" value="ECO:0007669"/>
    <property type="project" value="UniProtKB-SubCell"/>
</dbReference>